<accession>A0A6G8MY31</accession>
<dbReference type="PANTHER" id="PTHR13370:SF3">
    <property type="entry name" value="TRNA (GUANINE(10)-N2)-METHYLTRANSFERASE HOMOLOG"/>
    <property type="match status" value="1"/>
</dbReference>
<evidence type="ECO:0000256" key="3">
    <source>
        <dbReference type="ARBA" id="ARBA00022679"/>
    </source>
</evidence>
<dbReference type="PROSITE" id="PS00092">
    <property type="entry name" value="N6_MTASE"/>
    <property type="match status" value="1"/>
</dbReference>
<evidence type="ECO:0000313" key="5">
    <source>
        <dbReference type="EMBL" id="QIN54537.1"/>
    </source>
</evidence>
<evidence type="ECO:0000313" key="6">
    <source>
        <dbReference type="Proteomes" id="UP001224087"/>
    </source>
</evidence>
<proteinExistence type="inferred from homology"/>
<dbReference type="REBASE" id="615235">
    <property type="entry name" value="M.CkaP4ORF412P"/>
</dbReference>
<dbReference type="SUPFAM" id="SSF53335">
    <property type="entry name" value="S-adenosyl-L-methionine-dependent methyltransferases"/>
    <property type="match status" value="1"/>
</dbReference>
<dbReference type="EMBL" id="MN873693">
    <property type="protein sequence ID" value="QIN54537.1"/>
    <property type="molecule type" value="Genomic_DNA"/>
</dbReference>
<gene>
    <name evidence="5" type="primary">ck412</name>
</gene>
<evidence type="ECO:0000256" key="1">
    <source>
        <dbReference type="ARBA" id="ARBA00006594"/>
    </source>
</evidence>
<keyword evidence="6" id="KW-1185">Reference proteome</keyword>
<dbReference type="InterPro" id="IPR001091">
    <property type="entry name" value="RM_Methyltransferase"/>
</dbReference>
<dbReference type="PRINTS" id="PR00508">
    <property type="entry name" value="S21N4MTFRASE"/>
</dbReference>
<dbReference type="GO" id="GO:0008170">
    <property type="term" value="F:N-methyltransferase activity"/>
    <property type="evidence" value="ECO:0007669"/>
    <property type="project" value="InterPro"/>
</dbReference>
<dbReference type="Pfam" id="PF01555">
    <property type="entry name" value="N6_N4_Mtase"/>
    <property type="match status" value="1"/>
</dbReference>
<reference evidence="5" key="1">
    <citation type="submission" date="2019-12" db="EMBL/GenBank/DDBJ databases">
        <title>The DNA Methylation Landscape of Giant Viruses.</title>
        <authorList>
            <person name="Jeudy S."/>
            <person name="Rigou S."/>
            <person name="Alempic J.-M."/>
            <person name="Claverie J.-M."/>
            <person name="Abergel C."/>
            <person name="Legendre M."/>
        </authorList>
    </citation>
    <scope>NUCLEOTIDE SEQUENCE</scope>
    <source>
        <strain evidence="5">P4</strain>
    </source>
</reference>
<keyword evidence="3" id="KW-0808">Transferase</keyword>
<dbReference type="InterPro" id="IPR002052">
    <property type="entry name" value="DNA_methylase_N6_adenine_CS"/>
</dbReference>
<protein>
    <submittedName>
        <fullName evidence="5">DNA-adenine methyltransferase</fullName>
    </submittedName>
</protein>
<evidence type="ECO:0000256" key="2">
    <source>
        <dbReference type="ARBA" id="ARBA00022603"/>
    </source>
</evidence>
<keyword evidence="2 5" id="KW-0489">Methyltransferase</keyword>
<dbReference type="PANTHER" id="PTHR13370">
    <property type="entry name" value="RNA METHYLASE-RELATED"/>
    <property type="match status" value="1"/>
</dbReference>
<dbReference type="GO" id="GO:0009007">
    <property type="term" value="F:site-specific DNA-methyltransferase (adenine-specific) activity"/>
    <property type="evidence" value="ECO:0007669"/>
    <property type="project" value="TreeGrafter"/>
</dbReference>
<dbReference type="InterPro" id="IPR029063">
    <property type="entry name" value="SAM-dependent_MTases_sf"/>
</dbReference>
<comment type="similarity">
    <text evidence="1">Belongs to the N(4)/N(6)-methyltransferase family.</text>
</comment>
<dbReference type="GO" id="GO:0003677">
    <property type="term" value="F:DNA binding"/>
    <property type="evidence" value="ECO:0007669"/>
    <property type="project" value="InterPro"/>
</dbReference>
<feature type="domain" description="DNA methylase N-4/N-6" evidence="4">
    <location>
        <begin position="24"/>
        <end position="237"/>
    </location>
</feature>
<dbReference type="GO" id="GO:0032259">
    <property type="term" value="P:methylation"/>
    <property type="evidence" value="ECO:0007669"/>
    <property type="project" value="UniProtKB-KW"/>
</dbReference>
<name>A0A6G8MY31_9VIRU</name>
<organism evidence="5 6">
    <name type="scientific">Cedratvirus kamchatka</name>
    <dbReference type="NCBI Taxonomy" id="2716914"/>
    <lineage>
        <taxon>Viruses</taxon>
        <taxon>Pithoviruses</taxon>
        <taxon>Orthocedratvirinae</taxon>
        <taxon>Alphacedratvirus</taxon>
        <taxon>Alphacedratvirus rossiense</taxon>
    </lineage>
</organism>
<dbReference type="Proteomes" id="UP001224087">
    <property type="component" value="Segment"/>
</dbReference>
<dbReference type="InterPro" id="IPR002941">
    <property type="entry name" value="DNA_methylase_N4/N6"/>
</dbReference>
<sequence length="242" mass="27827">MCDYFFQTDCLGEEGLRLLPDKCVDMVLCDPPYGVTSRNSWDVPLDLNALFAELDRIVKPKACVVFFSQGMLTADLMRGPWSRYWRYNLVWKKNKPRGFLNAKKMPLRYHEDIVVFYKETPLYYPQMIETGKAIHQCTRKSNGSNYGESRGGVNERTGKTDRYPGSVLEFSVVNKPIHPTEKPVDLCEFLILSYTKEEDVVLDMCAGSGTTGVACAKNRRYFIGYEKEENFYNLAKERIMGV</sequence>
<evidence type="ECO:0000259" key="4">
    <source>
        <dbReference type="Pfam" id="PF01555"/>
    </source>
</evidence>
<dbReference type="Gene3D" id="3.40.50.150">
    <property type="entry name" value="Vaccinia Virus protein VP39"/>
    <property type="match status" value="1"/>
</dbReference>